<name>A0A1M7SAE4_9RHOB</name>
<comment type="subcellular location">
    <subcellularLocation>
        <location evidence="1">Membrane</location>
        <topology evidence="1">Multi-pass membrane protein</topology>
    </subcellularLocation>
</comment>
<gene>
    <name evidence="14" type="ORF">SAMN05216200_102145</name>
</gene>
<evidence type="ECO:0000256" key="9">
    <source>
        <dbReference type="ARBA" id="ARBA00023303"/>
    </source>
</evidence>
<evidence type="ECO:0000313" key="15">
    <source>
        <dbReference type="Proteomes" id="UP000184066"/>
    </source>
</evidence>
<feature type="compositionally biased region" description="Low complexity" evidence="11">
    <location>
        <begin position="30"/>
        <end position="39"/>
    </location>
</feature>
<feature type="region of interest" description="Disordered" evidence="11">
    <location>
        <begin position="1"/>
        <end position="62"/>
    </location>
</feature>
<keyword evidence="2" id="KW-0813">Transport</keyword>
<keyword evidence="6 12" id="KW-0472">Membrane</keyword>
<dbReference type="InterPro" id="IPR046342">
    <property type="entry name" value="CBS_dom_sf"/>
</dbReference>
<evidence type="ECO:0000256" key="6">
    <source>
        <dbReference type="ARBA" id="ARBA00023136"/>
    </source>
</evidence>
<protein>
    <submittedName>
        <fullName evidence="14">Chloride channel protein, CIC family</fullName>
    </submittedName>
</protein>
<evidence type="ECO:0000256" key="2">
    <source>
        <dbReference type="ARBA" id="ARBA00022448"/>
    </source>
</evidence>
<evidence type="ECO:0000256" key="10">
    <source>
        <dbReference type="PROSITE-ProRule" id="PRU00703"/>
    </source>
</evidence>
<dbReference type="InterPro" id="IPR050368">
    <property type="entry name" value="ClC-type_chloride_channel"/>
</dbReference>
<feature type="domain" description="CBS" evidence="13">
    <location>
        <begin position="557"/>
        <end position="617"/>
    </location>
</feature>
<proteinExistence type="predicted"/>
<dbReference type="GO" id="GO:0005254">
    <property type="term" value="F:chloride channel activity"/>
    <property type="evidence" value="ECO:0007669"/>
    <property type="project" value="UniProtKB-KW"/>
</dbReference>
<evidence type="ECO:0000259" key="13">
    <source>
        <dbReference type="PROSITE" id="PS51371"/>
    </source>
</evidence>
<dbReference type="PRINTS" id="PR00762">
    <property type="entry name" value="CLCHANNEL"/>
</dbReference>
<evidence type="ECO:0000256" key="4">
    <source>
        <dbReference type="ARBA" id="ARBA00022989"/>
    </source>
</evidence>
<keyword evidence="3 12" id="KW-0812">Transmembrane</keyword>
<feature type="transmembrane region" description="Helical" evidence="12">
    <location>
        <begin position="427"/>
        <end position="447"/>
    </location>
</feature>
<dbReference type="CDD" id="cd00400">
    <property type="entry name" value="Voltage_gated_ClC"/>
    <property type="match status" value="1"/>
</dbReference>
<dbReference type="PANTHER" id="PTHR43427">
    <property type="entry name" value="CHLORIDE CHANNEL PROTEIN CLC-E"/>
    <property type="match status" value="1"/>
</dbReference>
<keyword evidence="5" id="KW-0406">Ion transport</keyword>
<evidence type="ECO:0000256" key="7">
    <source>
        <dbReference type="ARBA" id="ARBA00023173"/>
    </source>
</evidence>
<dbReference type="Proteomes" id="UP000184066">
    <property type="component" value="Unassembled WGS sequence"/>
</dbReference>
<evidence type="ECO:0000256" key="5">
    <source>
        <dbReference type="ARBA" id="ARBA00023065"/>
    </source>
</evidence>
<dbReference type="InterPro" id="IPR014743">
    <property type="entry name" value="Cl-channel_core"/>
</dbReference>
<dbReference type="AlphaFoldDB" id="A0A1M7SAE4"/>
<accession>A0A1M7SAE4</accession>
<dbReference type="EMBL" id="FRDL01000002">
    <property type="protein sequence ID" value="SHN55567.1"/>
    <property type="molecule type" value="Genomic_DNA"/>
</dbReference>
<feature type="compositionally biased region" description="Gly residues" evidence="11">
    <location>
        <begin position="40"/>
        <end position="52"/>
    </location>
</feature>
<dbReference type="SUPFAM" id="SSF54631">
    <property type="entry name" value="CBS-domain pair"/>
    <property type="match status" value="1"/>
</dbReference>
<dbReference type="PANTHER" id="PTHR43427:SF6">
    <property type="entry name" value="CHLORIDE CHANNEL PROTEIN CLC-E"/>
    <property type="match status" value="1"/>
</dbReference>
<dbReference type="Pfam" id="PF00654">
    <property type="entry name" value="Voltage_CLC"/>
    <property type="match status" value="1"/>
</dbReference>
<keyword evidence="9" id="KW-0407">Ion channel</keyword>
<dbReference type="SUPFAM" id="SSF81340">
    <property type="entry name" value="Clc chloride channel"/>
    <property type="match status" value="1"/>
</dbReference>
<keyword evidence="4 12" id="KW-1133">Transmembrane helix</keyword>
<dbReference type="GO" id="GO:0034707">
    <property type="term" value="C:chloride channel complex"/>
    <property type="evidence" value="ECO:0007669"/>
    <property type="project" value="UniProtKB-KW"/>
</dbReference>
<feature type="transmembrane region" description="Helical" evidence="12">
    <location>
        <begin position="280"/>
        <end position="299"/>
    </location>
</feature>
<dbReference type="Gene3D" id="1.10.3080.10">
    <property type="entry name" value="Clc chloride channel"/>
    <property type="match status" value="1"/>
</dbReference>
<feature type="transmembrane region" description="Helical" evidence="12">
    <location>
        <begin position="245"/>
        <end position="268"/>
    </location>
</feature>
<feature type="transmembrane region" description="Helical" evidence="12">
    <location>
        <begin position="485"/>
        <end position="502"/>
    </location>
</feature>
<dbReference type="PROSITE" id="PS51371">
    <property type="entry name" value="CBS"/>
    <property type="match status" value="1"/>
</dbReference>
<evidence type="ECO:0000256" key="8">
    <source>
        <dbReference type="ARBA" id="ARBA00023214"/>
    </source>
</evidence>
<feature type="compositionally biased region" description="Low complexity" evidence="11">
    <location>
        <begin position="11"/>
        <end position="22"/>
    </location>
</feature>
<feature type="transmembrane region" description="Helical" evidence="12">
    <location>
        <begin position="147"/>
        <end position="166"/>
    </location>
</feature>
<sequence>MGNDEAKARRGLAAAGGDAGNEAGDDMGDDAAGAAPGPSGAAGDGSARGGAGAAAPRARERLRRHARRRAAAALRRGRVAARRAAVEGWSALRQRGPGQAQFWLMALFLGLAAGGAAILFRLAISQIQTLIYGADDVRLHSTLERTHWAVVVGVPVLGGALVGWILSRFTDDGKARSVAHVIEGAALRRGRVELRAGLASAAASLVTLSTGGSSGREGPVVHLAAVISSWVSERIRATPMTARDLMGCAVAAAVSASFNAPIAGALFAQEVILRHFALHAYAPIVIASIAGAALGRATMGNVTEFVLPPQSLSFYQELPAFLLLGLVCGLTAVALMRAIFLAEDVGDRAQALLRIPAWARPAAAGLLLGLIALRFPHIIGVGYETTSRALTGALGLREAVLFAVVKAAAVAITFGGRMGGGVFSPSLMMGALTGLAFGTVAVALFPAMSGGQTLYALAGMGAVAAAVLGAPISTTLIVFELTGDWQAGLAVMASVSLSTLVASRMVDRSFFLTQLERRNLHLAEGPHRWAPATIAVRDVMRLAGAEDGPSLSAAQALIEQGAVLRMDDTLERALPMFARHSGPMLPVVAEGEDGRPELIGAVFHLDALRAYVRVLEENLREEHG</sequence>
<evidence type="ECO:0000256" key="11">
    <source>
        <dbReference type="SAM" id="MobiDB-lite"/>
    </source>
</evidence>
<feature type="transmembrane region" description="Helical" evidence="12">
    <location>
        <begin position="395"/>
        <end position="415"/>
    </location>
</feature>
<feature type="transmembrane region" description="Helical" evidence="12">
    <location>
        <begin position="362"/>
        <end position="383"/>
    </location>
</feature>
<evidence type="ECO:0000256" key="1">
    <source>
        <dbReference type="ARBA" id="ARBA00004141"/>
    </source>
</evidence>
<feature type="transmembrane region" description="Helical" evidence="12">
    <location>
        <begin position="320"/>
        <end position="342"/>
    </location>
</feature>
<dbReference type="InterPro" id="IPR001807">
    <property type="entry name" value="ClC"/>
</dbReference>
<evidence type="ECO:0000256" key="3">
    <source>
        <dbReference type="ARBA" id="ARBA00022692"/>
    </source>
</evidence>
<evidence type="ECO:0000313" key="14">
    <source>
        <dbReference type="EMBL" id="SHN55567.1"/>
    </source>
</evidence>
<keyword evidence="10" id="KW-0129">CBS domain</keyword>
<keyword evidence="15" id="KW-1185">Reference proteome</keyword>
<dbReference type="InterPro" id="IPR000644">
    <property type="entry name" value="CBS_dom"/>
</dbReference>
<reference evidence="14 15" key="1">
    <citation type="submission" date="2016-12" db="EMBL/GenBank/DDBJ databases">
        <authorList>
            <person name="Song W.-J."/>
            <person name="Kurnit D.M."/>
        </authorList>
    </citation>
    <scope>NUCLEOTIDE SEQUENCE [LARGE SCALE GENOMIC DNA]</scope>
    <source>
        <strain evidence="14 15">CGMCC 1.10808</strain>
    </source>
</reference>
<organism evidence="14 15">
    <name type="scientific">Oceanicella actignis</name>
    <dbReference type="NCBI Taxonomy" id="1189325"/>
    <lineage>
        <taxon>Bacteria</taxon>
        <taxon>Pseudomonadati</taxon>
        <taxon>Pseudomonadota</taxon>
        <taxon>Alphaproteobacteria</taxon>
        <taxon>Rhodobacterales</taxon>
        <taxon>Paracoccaceae</taxon>
        <taxon>Oceanicella</taxon>
    </lineage>
</organism>
<dbReference type="STRING" id="1189325.SAMN04488119_103363"/>
<keyword evidence="8" id="KW-0868">Chloride</keyword>
<feature type="transmembrane region" description="Helical" evidence="12">
    <location>
        <begin position="102"/>
        <end position="127"/>
    </location>
</feature>
<keyword evidence="7" id="KW-0869">Chloride channel</keyword>
<evidence type="ECO:0000256" key="12">
    <source>
        <dbReference type="SAM" id="Phobius"/>
    </source>
</evidence>
<feature type="transmembrane region" description="Helical" evidence="12">
    <location>
        <begin position="454"/>
        <end position="479"/>
    </location>
</feature>